<keyword evidence="4" id="KW-1185">Reference proteome</keyword>
<gene>
    <name evidence="3" type="ORF">AB1Y20_016914</name>
</gene>
<feature type="coiled-coil region" evidence="1">
    <location>
        <begin position="437"/>
        <end position="499"/>
    </location>
</feature>
<dbReference type="AlphaFoldDB" id="A0AB34I9X7"/>
<feature type="coiled-coil region" evidence="1">
    <location>
        <begin position="708"/>
        <end position="774"/>
    </location>
</feature>
<protein>
    <recommendedName>
        <fullName evidence="5">RING-type E3 ubiquitin transferase</fullName>
    </recommendedName>
</protein>
<evidence type="ECO:0008006" key="5">
    <source>
        <dbReference type="Google" id="ProtNLM"/>
    </source>
</evidence>
<proteinExistence type="predicted"/>
<comment type="caution">
    <text evidence="3">The sequence shown here is derived from an EMBL/GenBank/DDBJ whole genome shotgun (WGS) entry which is preliminary data.</text>
</comment>
<sequence length="890" mass="98714">MQEAAEREDKLRMQLDALHRGTGPPFQQDAPHSVAIEVSEHKEDDTTPPARGPLSNSVGIDRPIVWREGGHAAYKEWQNDVRSVQPHGEPQDGNFVMDDGLAPEGGLAPEHDEPIEDTPLARLDIARHEVQGMRNIIQQLMDANAQLTLEAKELRHAALEGHQRAAAHLDSVRAEARAMQHSLQEQIKRQETLLHETEQKCVNKGCGSRLNLSKNFEKALLLMIKAEWQTFSVPDVRLLRVDAAVAEVRDRAAAELQRAVLEARAEVEREADERQRRMLASFNEQKAEMLQRLRGTDSEGTRHQGGSLHHRDLLELCEMELNEGNSSPDNALNLSSSEVIENESHMPHNLTSLKRRISEWLEEQLREGFDAIEQVAVGSTPSQVDAARRLQEKLMLQLTQGLDCISEDEHGGSFSGDDQMEKAWLLFGTLQLRQSLRQHERLRIREEEDLKNQLESAEERHRADLAAAHLESQSLRDQLLAVTEACEAFAERAAEAEEQAERAHKGLSPLSVAPANETRQDVHEGVYLSDHSTVLRLPDEVAARESAIATALQRSLCEVEDSLISEHRRYRALSLRCDEQQQQLIAVHRAASDLGTQGLPGFSKDRVAALMTPLMSALQWAAGRRTGPAEGLEAGPSRDIASEALTGAHTEGLAVTESMGNSIAELEAALEFEHDRNRELSLRCDEQQQQLVAMHHAASALGSSSAHVQKHEAVAAALRKQLASEQQKLALHEDAAATALKSEQARSLSLQWEVDRAAERIRELEASQRAATAALDDAAQVANLSWTELNAFEHESAEVVSRLRAEVTEALNEQRMLRAQLVAATRAVDPAVHDGTLDAENRTLERGKEPVSTLFEPTSHDISLQSVTEAKKEAHVVHTTLSHEISEARS</sequence>
<keyword evidence="1" id="KW-0175">Coiled coil</keyword>
<organism evidence="3 4">
    <name type="scientific">Prymnesium parvum</name>
    <name type="common">Toxic golden alga</name>
    <dbReference type="NCBI Taxonomy" id="97485"/>
    <lineage>
        <taxon>Eukaryota</taxon>
        <taxon>Haptista</taxon>
        <taxon>Haptophyta</taxon>
        <taxon>Prymnesiophyceae</taxon>
        <taxon>Prymnesiales</taxon>
        <taxon>Prymnesiaceae</taxon>
        <taxon>Prymnesium</taxon>
    </lineage>
</organism>
<dbReference type="Proteomes" id="UP001515480">
    <property type="component" value="Unassembled WGS sequence"/>
</dbReference>
<name>A0AB34I9X7_PRYPA</name>
<feature type="coiled-coil region" evidence="1">
    <location>
        <begin position="130"/>
        <end position="200"/>
    </location>
</feature>
<evidence type="ECO:0000256" key="2">
    <source>
        <dbReference type="SAM" id="MobiDB-lite"/>
    </source>
</evidence>
<evidence type="ECO:0000256" key="1">
    <source>
        <dbReference type="SAM" id="Coils"/>
    </source>
</evidence>
<reference evidence="3 4" key="1">
    <citation type="journal article" date="2024" name="Science">
        <title>Giant polyketide synthase enzymes in the biosynthesis of giant marine polyether toxins.</title>
        <authorList>
            <person name="Fallon T.R."/>
            <person name="Shende V.V."/>
            <person name="Wierzbicki I.H."/>
            <person name="Pendleton A.L."/>
            <person name="Watervoot N.F."/>
            <person name="Auber R.P."/>
            <person name="Gonzalez D.J."/>
            <person name="Wisecaver J.H."/>
            <person name="Moore B.S."/>
        </authorList>
    </citation>
    <scope>NUCLEOTIDE SEQUENCE [LARGE SCALE GENOMIC DNA]</scope>
    <source>
        <strain evidence="3 4">12B1</strain>
    </source>
</reference>
<accession>A0AB34I9X7</accession>
<feature type="region of interest" description="Disordered" evidence="2">
    <location>
        <begin position="18"/>
        <end position="58"/>
    </location>
</feature>
<evidence type="ECO:0000313" key="3">
    <source>
        <dbReference type="EMBL" id="KAL1495551.1"/>
    </source>
</evidence>
<evidence type="ECO:0000313" key="4">
    <source>
        <dbReference type="Proteomes" id="UP001515480"/>
    </source>
</evidence>
<dbReference type="EMBL" id="JBGBPQ010000032">
    <property type="protein sequence ID" value="KAL1495551.1"/>
    <property type="molecule type" value="Genomic_DNA"/>
</dbReference>